<dbReference type="OrthoDB" id="1936552at2"/>
<sequence>MAAYPHAKQWVILAGGFGLPDRTASAIRAVGLAKLVKSIGYNPLILGKLRIAPERPEDLHLIEISGMPARDIRKPWPESLACNYVTDGSSVDEVVRRLGAANVAVVLLYNYPSFGLMSVMRACAVRKVPVGLDLTEWYGWEGRKIARNLLRIFNTELRMRILSCKVGNVICTSSWLTKRVKARNTLVLPFVVDLTEDRWEKRRDRSPRRSDVRMFVYIGSPGIGMHKDLLPKIIEGFSLIGDTRSDFIFDVYGITREEFISEVPNQQEILNHLRDSVRFHGKVDHQTALDALSEAHFSIFLRKPTRVASAGFPTKYMEASTLGVPVIANLTSDIGLFLKDRVNGIVVPGYSAKLVAQSLNAALDLDEKTYFEMRVRQSNSNPFALDKWKTQAEAFMQRLK</sequence>
<keyword evidence="2" id="KW-1185">Reference proteome</keyword>
<dbReference type="Gene3D" id="3.40.50.2000">
    <property type="entry name" value="Glycogen Phosphorylase B"/>
    <property type="match status" value="2"/>
</dbReference>
<keyword evidence="1" id="KW-0808">Transferase</keyword>
<gene>
    <name evidence="1" type="ORF">SAMN04488129_102221</name>
</gene>
<name>A0A1H7HHC3_9GAMM</name>
<accession>A0A1H7HHC3</accession>
<evidence type="ECO:0000313" key="2">
    <source>
        <dbReference type="Proteomes" id="UP000198807"/>
    </source>
</evidence>
<dbReference type="Pfam" id="PF13692">
    <property type="entry name" value="Glyco_trans_1_4"/>
    <property type="match status" value="1"/>
</dbReference>
<dbReference type="SUPFAM" id="SSF53756">
    <property type="entry name" value="UDP-Glycosyltransferase/glycogen phosphorylase"/>
    <property type="match status" value="1"/>
</dbReference>
<organism evidence="1 2">
    <name type="scientific">Halomonas daqiaonensis</name>
    <dbReference type="NCBI Taxonomy" id="650850"/>
    <lineage>
        <taxon>Bacteria</taxon>
        <taxon>Pseudomonadati</taxon>
        <taxon>Pseudomonadota</taxon>
        <taxon>Gammaproteobacteria</taxon>
        <taxon>Oceanospirillales</taxon>
        <taxon>Halomonadaceae</taxon>
        <taxon>Halomonas</taxon>
    </lineage>
</organism>
<evidence type="ECO:0000313" key="1">
    <source>
        <dbReference type="EMBL" id="SEK49773.1"/>
    </source>
</evidence>
<dbReference type="STRING" id="650850.SAMN04488129_102221"/>
<dbReference type="Proteomes" id="UP000198807">
    <property type="component" value="Unassembled WGS sequence"/>
</dbReference>
<dbReference type="GO" id="GO:0016740">
    <property type="term" value="F:transferase activity"/>
    <property type="evidence" value="ECO:0007669"/>
    <property type="project" value="UniProtKB-KW"/>
</dbReference>
<dbReference type="EMBL" id="FOBC01000002">
    <property type="protein sequence ID" value="SEK49773.1"/>
    <property type="molecule type" value="Genomic_DNA"/>
</dbReference>
<protein>
    <submittedName>
        <fullName evidence="1">Glycosyl transferases group 1</fullName>
    </submittedName>
</protein>
<dbReference type="RefSeq" id="WP_089710247.1">
    <property type="nucleotide sequence ID" value="NZ_FOBC01000002.1"/>
</dbReference>
<dbReference type="AlphaFoldDB" id="A0A1H7HHC3"/>
<reference evidence="2" key="1">
    <citation type="submission" date="2016-10" db="EMBL/GenBank/DDBJ databases">
        <authorList>
            <person name="Varghese N."/>
            <person name="Submissions S."/>
        </authorList>
    </citation>
    <scope>NUCLEOTIDE SEQUENCE [LARGE SCALE GENOMIC DNA]</scope>
    <source>
        <strain evidence="2">CGMCC 1.9150</strain>
    </source>
</reference>
<proteinExistence type="predicted"/>